<reference evidence="3 4" key="1">
    <citation type="submission" date="2017-04" db="EMBL/GenBank/DDBJ databases">
        <title>A new member of the family Flavobacteriaceae isolated from ascidians.</title>
        <authorList>
            <person name="Chen L."/>
        </authorList>
    </citation>
    <scope>NUCLEOTIDE SEQUENCE [LARGE SCALE GENOMIC DNA]</scope>
    <source>
        <strain evidence="3 4">HQA918</strain>
    </source>
</reference>
<dbReference type="Gene3D" id="2.40.50.1020">
    <property type="entry name" value="LytTr DNA-binding domain"/>
    <property type="match status" value="1"/>
</dbReference>
<keyword evidence="1" id="KW-0812">Transmembrane</keyword>
<gene>
    <name evidence="3" type="ORF">B7P33_05155</name>
</gene>
<dbReference type="Proteomes" id="UP000219559">
    <property type="component" value="Unassembled WGS sequence"/>
</dbReference>
<dbReference type="GO" id="GO:0003677">
    <property type="term" value="F:DNA binding"/>
    <property type="evidence" value="ECO:0007669"/>
    <property type="project" value="InterPro"/>
</dbReference>
<feature type="transmembrane region" description="Helical" evidence="1">
    <location>
        <begin position="122"/>
        <end position="143"/>
    </location>
</feature>
<accession>A0A2A4GE44</accession>
<dbReference type="EMBL" id="NBWU01000001">
    <property type="protein sequence ID" value="PCE66681.1"/>
    <property type="molecule type" value="Genomic_DNA"/>
</dbReference>
<sequence>MITVLSKPYYGLDPLKSRLVFVGALLVLGTFLMVVLNPFNITEWLHIPKWIAVFKLSGLAIFSTMVVAVSQLIIRPLLNFSRFKIYHLIITIVLELLGISLILALIYGDLLEDFWSEYLNTAQYALTGTLLPYGMALLIAHFVGHKPKEVSGTGPTNLLLKIKDDKNRLQLSVQESNLLYLEATGNYVVVHYSDATLLRNKSIRITLKKMETQLADLELIRCHRSFIVHKPMIQSVKKEEGVYRVFVKNASSPIPVSRSFESSIKAFID</sequence>
<protein>
    <recommendedName>
        <fullName evidence="2">HTH LytTR-type domain-containing protein</fullName>
    </recommendedName>
</protein>
<evidence type="ECO:0000313" key="4">
    <source>
        <dbReference type="Proteomes" id="UP000219559"/>
    </source>
</evidence>
<evidence type="ECO:0000259" key="2">
    <source>
        <dbReference type="PROSITE" id="PS50930"/>
    </source>
</evidence>
<name>A0A2A4GE44_9FLAO</name>
<keyword evidence="4" id="KW-1185">Reference proteome</keyword>
<feature type="transmembrane region" description="Helical" evidence="1">
    <location>
        <begin position="85"/>
        <end position="107"/>
    </location>
</feature>
<organism evidence="3 4">
    <name type="scientific">Sediminicola luteus</name>
    <dbReference type="NCBI Taxonomy" id="319238"/>
    <lineage>
        <taxon>Bacteria</taxon>
        <taxon>Pseudomonadati</taxon>
        <taxon>Bacteroidota</taxon>
        <taxon>Flavobacteriia</taxon>
        <taxon>Flavobacteriales</taxon>
        <taxon>Flavobacteriaceae</taxon>
        <taxon>Sediminicola</taxon>
    </lineage>
</organism>
<dbReference type="Pfam" id="PF04397">
    <property type="entry name" value="LytTR"/>
    <property type="match status" value="1"/>
</dbReference>
<comment type="caution">
    <text evidence="3">The sequence shown here is derived from an EMBL/GenBank/DDBJ whole genome shotgun (WGS) entry which is preliminary data.</text>
</comment>
<dbReference type="OrthoDB" id="1118393at2"/>
<dbReference type="RefSeq" id="WP_097442202.1">
    <property type="nucleotide sequence ID" value="NZ_NBWU01000001.1"/>
</dbReference>
<feature type="transmembrane region" description="Helical" evidence="1">
    <location>
        <begin position="51"/>
        <end position="73"/>
    </location>
</feature>
<proteinExistence type="predicted"/>
<dbReference type="GO" id="GO:0000156">
    <property type="term" value="F:phosphorelay response regulator activity"/>
    <property type="evidence" value="ECO:0007669"/>
    <property type="project" value="InterPro"/>
</dbReference>
<dbReference type="PANTHER" id="PTHR37299:SF1">
    <property type="entry name" value="STAGE 0 SPORULATION PROTEIN A HOMOLOG"/>
    <property type="match status" value="1"/>
</dbReference>
<feature type="domain" description="HTH LytTR-type" evidence="2">
    <location>
        <begin position="160"/>
        <end position="269"/>
    </location>
</feature>
<feature type="transmembrane region" description="Helical" evidence="1">
    <location>
        <begin position="20"/>
        <end position="39"/>
    </location>
</feature>
<keyword evidence="1" id="KW-0472">Membrane</keyword>
<keyword evidence="1" id="KW-1133">Transmembrane helix</keyword>
<dbReference type="PANTHER" id="PTHR37299">
    <property type="entry name" value="TRANSCRIPTIONAL REGULATOR-RELATED"/>
    <property type="match status" value="1"/>
</dbReference>
<dbReference type="SMART" id="SM00850">
    <property type="entry name" value="LytTR"/>
    <property type="match status" value="1"/>
</dbReference>
<dbReference type="InterPro" id="IPR007492">
    <property type="entry name" value="LytTR_DNA-bd_dom"/>
</dbReference>
<dbReference type="InterPro" id="IPR046947">
    <property type="entry name" value="LytR-like"/>
</dbReference>
<evidence type="ECO:0000313" key="3">
    <source>
        <dbReference type="EMBL" id="PCE66681.1"/>
    </source>
</evidence>
<evidence type="ECO:0000256" key="1">
    <source>
        <dbReference type="SAM" id="Phobius"/>
    </source>
</evidence>
<dbReference type="AlphaFoldDB" id="A0A2A4GE44"/>
<dbReference type="PROSITE" id="PS50930">
    <property type="entry name" value="HTH_LYTTR"/>
    <property type="match status" value="1"/>
</dbReference>